<proteinExistence type="predicted"/>
<gene>
    <name evidence="1" type="ORF">ACH4WX_19980</name>
</gene>
<dbReference type="EMBL" id="JBIRUQ010000004">
    <property type="protein sequence ID" value="MFI1463000.1"/>
    <property type="molecule type" value="Genomic_DNA"/>
</dbReference>
<evidence type="ECO:0000313" key="2">
    <source>
        <dbReference type="Proteomes" id="UP001611263"/>
    </source>
</evidence>
<reference evidence="1 2" key="1">
    <citation type="submission" date="2024-10" db="EMBL/GenBank/DDBJ databases">
        <title>The Natural Products Discovery Center: Release of the First 8490 Sequenced Strains for Exploring Actinobacteria Biosynthetic Diversity.</title>
        <authorList>
            <person name="Kalkreuter E."/>
            <person name="Kautsar S.A."/>
            <person name="Yang D."/>
            <person name="Bader C.D."/>
            <person name="Teijaro C.N."/>
            <person name="Fluegel L."/>
            <person name="Davis C.M."/>
            <person name="Simpson J.R."/>
            <person name="Lauterbach L."/>
            <person name="Steele A.D."/>
            <person name="Gui C."/>
            <person name="Meng S."/>
            <person name="Li G."/>
            <person name="Viehrig K."/>
            <person name="Ye F."/>
            <person name="Su P."/>
            <person name="Kiefer A.F."/>
            <person name="Nichols A."/>
            <person name="Cepeda A.J."/>
            <person name="Yan W."/>
            <person name="Fan B."/>
            <person name="Jiang Y."/>
            <person name="Adhikari A."/>
            <person name="Zheng C.-J."/>
            <person name="Schuster L."/>
            <person name="Cowan T.M."/>
            <person name="Smanski M.J."/>
            <person name="Chevrette M.G."/>
            <person name="De Carvalho L.P.S."/>
            <person name="Shen B."/>
        </authorList>
    </citation>
    <scope>NUCLEOTIDE SEQUENCE [LARGE SCALE GENOMIC DNA]</scope>
    <source>
        <strain evidence="1 2">NPDC020568</strain>
    </source>
</reference>
<protein>
    <submittedName>
        <fullName evidence="1">Uncharacterized protein</fullName>
    </submittedName>
</protein>
<organism evidence="1 2">
    <name type="scientific">Nocardia carnea</name>
    <dbReference type="NCBI Taxonomy" id="37328"/>
    <lineage>
        <taxon>Bacteria</taxon>
        <taxon>Bacillati</taxon>
        <taxon>Actinomycetota</taxon>
        <taxon>Actinomycetes</taxon>
        <taxon>Mycobacteriales</taxon>
        <taxon>Nocardiaceae</taxon>
        <taxon>Nocardia</taxon>
    </lineage>
</organism>
<evidence type="ECO:0000313" key="1">
    <source>
        <dbReference type="EMBL" id="MFI1463000.1"/>
    </source>
</evidence>
<name>A0ABW7TQ77_9NOCA</name>
<dbReference type="Proteomes" id="UP001611263">
    <property type="component" value="Unassembled WGS sequence"/>
</dbReference>
<dbReference type="RefSeq" id="WP_156052277.1">
    <property type="nucleotide sequence ID" value="NZ_JBIRUQ010000004.1"/>
</dbReference>
<comment type="caution">
    <text evidence="1">The sequence shown here is derived from an EMBL/GenBank/DDBJ whole genome shotgun (WGS) entry which is preliminary data.</text>
</comment>
<accession>A0ABW7TQ77</accession>
<sequence>MDSTMAVALSGRFGGAGIGGSGATSPTGSAALSGTGALGPLAVPVSGRFHADSVAPGPQNRHRTVEFVVW</sequence>
<keyword evidence="2" id="KW-1185">Reference proteome</keyword>
<dbReference type="GeneID" id="93503267"/>